<proteinExistence type="predicted"/>
<feature type="signal peptide" evidence="3">
    <location>
        <begin position="1"/>
        <end position="19"/>
    </location>
</feature>
<dbReference type="AlphaFoldDB" id="A0A8H7T9A1"/>
<sequence length="354" mass="40656">MTACRLLLLPFALLWAVDAHRYHEKDSYSGTRWLENGRSLLVRLDTPDLLDTQIRTAKDTGTSLIFNFTLQDQRVLLLNDVPIFPLEKAYVPPRLTPAIPTIDVVRSQVAPHPAAFYNVLQTQLELEILGAGIDGQNTLLRDDTQRLIIVNLQELGPYSGTWHAQHNYLHQLKVFNILLRDRYPSRLPFSAPEDLAKCTLWSWKCSQIGKYPWYQFVYREAFDQYGEIGSLRHLWLQMCKRFGFWQVTMMIAACIALFSSPLFYGLYRAVVTTKQRANRLYSNRKELELRIFDEEAEGLLQFEDSDEYFKGKEKEKELASSPDGDLVNIGHSSRSQADLRKPLPPTPAAASSMP</sequence>
<gene>
    <name evidence="4" type="ORF">IFR04_012286</name>
</gene>
<reference evidence="4" key="1">
    <citation type="submission" date="2021-02" db="EMBL/GenBank/DDBJ databases">
        <title>Genome sequence Cadophora malorum strain M34.</title>
        <authorList>
            <person name="Stefanovic E."/>
            <person name="Vu D."/>
            <person name="Scully C."/>
            <person name="Dijksterhuis J."/>
            <person name="Roader J."/>
            <person name="Houbraken J."/>
        </authorList>
    </citation>
    <scope>NUCLEOTIDE SEQUENCE</scope>
    <source>
        <strain evidence="4">M34</strain>
    </source>
</reference>
<evidence type="ECO:0000313" key="4">
    <source>
        <dbReference type="EMBL" id="KAG4414588.1"/>
    </source>
</evidence>
<evidence type="ECO:0000313" key="5">
    <source>
        <dbReference type="Proteomes" id="UP000664132"/>
    </source>
</evidence>
<evidence type="ECO:0000256" key="2">
    <source>
        <dbReference type="SAM" id="Phobius"/>
    </source>
</evidence>
<feature type="chain" id="PRO_5034964112" evidence="3">
    <location>
        <begin position="20"/>
        <end position="354"/>
    </location>
</feature>
<keyword evidence="3" id="KW-0732">Signal</keyword>
<organism evidence="4 5">
    <name type="scientific">Cadophora malorum</name>
    <dbReference type="NCBI Taxonomy" id="108018"/>
    <lineage>
        <taxon>Eukaryota</taxon>
        <taxon>Fungi</taxon>
        <taxon>Dikarya</taxon>
        <taxon>Ascomycota</taxon>
        <taxon>Pezizomycotina</taxon>
        <taxon>Leotiomycetes</taxon>
        <taxon>Helotiales</taxon>
        <taxon>Ploettnerulaceae</taxon>
        <taxon>Cadophora</taxon>
    </lineage>
</organism>
<feature type="region of interest" description="Disordered" evidence="1">
    <location>
        <begin position="311"/>
        <end position="354"/>
    </location>
</feature>
<keyword evidence="2" id="KW-0812">Transmembrane</keyword>
<comment type="caution">
    <text evidence="4">The sequence shown here is derived from an EMBL/GenBank/DDBJ whole genome shotgun (WGS) entry which is preliminary data.</text>
</comment>
<accession>A0A8H7T9A1</accession>
<dbReference type="OrthoDB" id="3917128at2759"/>
<protein>
    <submittedName>
        <fullName evidence="4">Uncharacterized protein</fullName>
    </submittedName>
</protein>
<evidence type="ECO:0000256" key="1">
    <source>
        <dbReference type="SAM" id="MobiDB-lite"/>
    </source>
</evidence>
<dbReference type="EMBL" id="JAFJYH010000258">
    <property type="protein sequence ID" value="KAG4414588.1"/>
    <property type="molecule type" value="Genomic_DNA"/>
</dbReference>
<keyword evidence="5" id="KW-1185">Reference proteome</keyword>
<keyword evidence="2" id="KW-1133">Transmembrane helix</keyword>
<evidence type="ECO:0000256" key="3">
    <source>
        <dbReference type="SAM" id="SignalP"/>
    </source>
</evidence>
<name>A0A8H7T9A1_9HELO</name>
<keyword evidence="2" id="KW-0472">Membrane</keyword>
<dbReference type="Proteomes" id="UP000664132">
    <property type="component" value="Unassembled WGS sequence"/>
</dbReference>
<feature type="transmembrane region" description="Helical" evidence="2">
    <location>
        <begin position="242"/>
        <end position="267"/>
    </location>
</feature>